<evidence type="ECO:0000313" key="2">
    <source>
        <dbReference type="EMBL" id="GMN52903.1"/>
    </source>
</evidence>
<organism evidence="2 3">
    <name type="scientific">Ficus carica</name>
    <name type="common">Common fig</name>
    <dbReference type="NCBI Taxonomy" id="3494"/>
    <lineage>
        <taxon>Eukaryota</taxon>
        <taxon>Viridiplantae</taxon>
        <taxon>Streptophyta</taxon>
        <taxon>Embryophyta</taxon>
        <taxon>Tracheophyta</taxon>
        <taxon>Spermatophyta</taxon>
        <taxon>Magnoliopsida</taxon>
        <taxon>eudicotyledons</taxon>
        <taxon>Gunneridae</taxon>
        <taxon>Pentapetalae</taxon>
        <taxon>rosids</taxon>
        <taxon>fabids</taxon>
        <taxon>Rosales</taxon>
        <taxon>Moraceae</taxon>
        <taxon>Ficeae</taxon>
        <taxon>Ficus</taxon>
    </lineage>
</organism>
<dbReference type="Gramene" id="FCD_00037070-RA">
    <property type="protein sequence ID" value="FCD_00037070-RA:cds"/>
    <property type="gene ID" value="FCD_00037070"/>
</dbReference>
<evidence type="ECO:0000313" key="3">
    <source>
        <dbReference type="Proteomes" id="UP001187192"/>
    </source>
</evidence>
<comment type="caution">
    <text evidence="2">The sequence shown here is derived from an EMBL/GenBank/DDBJ whole genome shotgun (WGS) entry which is preliminary data.</text>
</comment>
<feature type="compositionally biased region" description="Basic and acidic residues" evidence="1">
    <location>
        <begin position="29"/>
        <end position="39"/>
    </location>
</feature>
<name>A0AA88AT79_FICCA</name>
<dbReference type="Proteomes" id="UP001187192">
    <property type="component" value="Unassembled WGS sequence"/>
</dbReference>
<keyword evidence="3" id="KW-1185">Reference proteome</keyword>
<sequence length="78" mass="8801">MGSRRLAAEGAQRFPVDGARRPRGGRGPIGEREEEKKPDPAVGGADWRRHNSLTHRRRHIRRDPIFLGGLGKKFQFSS</sequence>
<feature type="region of interest" description="Disordered" evidence="1">
    <location>
        <begin position="1"/>
        <end position="52"/>
    </location>
</feature>
<dbReference type="EMBL" id="BTGU01000043">
    <property type="protein sequence ID" value="GMN52903.1"/>
    <property type="molecule type" value="Genomic_DNA"/>
</dbReference>
<dbReference type="AlphaFoldDB" id="A0AA88AT79"/>
<gene>
    <name evidence="2" type="ORF">TIFTF001_022044</name>
</gene>
<evidence type="ECO:0000256" key="1">
    <source>
        <dbReference type="SAM" id="MobiDB-lite"/>
    </source>
</evidence>
<accession>A0AA88AT79</accession>
<protein>
    <submittedName>
        <fullName evidence="2">Uncharacterized protein</fullName>
    </submittedName>
</protein>
<reference evidence="2" key="1">
    <citation type="submission" date="2023-07" db="EMBL/GenBank/DDBJ databases">
        <title>draft genome sequence of fig (Ficus carica).</title>
        <authorList>
            <person name="Takahashi T."/>
            <person name="Nishimura K."/>
        </authorList>
    </citation>
    <scope>NUCLEOTIDE SEQUENCE</scope>
</reference>
<proteinExistence type="predicted"/>